<evidence type="ECO:0000256" key="1">
    <source>
        <dbReference type="ARBA" id="ARBA00001946"/>
    </source>
</evidence>
<evidence type="ECO:0000259" key="9">
    <source>
        <dbReference type="Pfam" id="PF10150"/>
    </source>
</evidence>
<gene>
    <name evidence="10" type="ORF">ACFFGY_16260</name>
</gene>
<sequence>MAAGGQPFLILHSASPGERRTALLRGDMLEDFAVERPARPDGVGDLHLGRVGARVPALSGIFVTLAGEESGFLPDNQGGEGLSEGQAAVVRILRAAQGGKGPRLDRKVPRDVAAEGPPRRLRRGPPAVERLAASHPAAAIRTDDPETAATLRAAGLGDRVTLARRGTLFEDAVEAAIERLLGHEVPLEGGGRLLIHPTPALVAIDVDTGAATRDRGAQRRVNEAALREAARQIRLRQLAGPILIDLAGLAPAARAEFVPALKSAAGGDRLLRILGTTALGLIETVRTRVHPPLHEVLGLPPTPLSHGLAALRRALREAESRPGAALALRAHPAVLRATEALDGTLEEYRRWTARALALRPDPALLPGEEVIEDA</sequence>
<reference evidence="10 11" key="1">
    <citation type="submission" date="2024-09" db="EMBL/GenBank/DDBJ databases">
        <authorList>
            <person name="Sun Q."/>
            <person name="Mori K."/>
        </authorList>
    </citation>
    <scope>NUCLEOTIDE SEQUENCE [LARGE SCALE GENOMIC DNA]</scope>
    <source>
        <strain evidence="10 11">TBRC 5777</strain>
    </source>
</reference>
<proteinExistence type="predicted"/>
<feature type="region of interest" description="Disordered" evidence="8">
    <location>
        <begin position="100"/>
        <end position="124"/>
    </location>
</feature>
<dbReference type="InterPro" id="IPR004659">
    <property type="entry name" value="RNase_E/G"/>
</dbReference>
<feature type="compositionally biased region" description="Basic and acidic residues" evidence="8">
    <location>
        <begin position="102"/>
        <end position="113"/>
    </location>
</feature>
<evidence type="ECO:0000256" key="3">
    <source>
        <dbReference type="ARBA" id="ARBA00022723"/>
    </source>
</evidence>
<keyword evidence="6" id="KW-0460">Magnesium</keyword>
<protein>
    <submittedName>
        <fullName evidence="10">Ribonuclease E/G</fullName>
    </submittedName>
</protein>
<name>A0ABV6JVP3_9PROT</name>
<dbReference type="InterPro" id="IPR019307">
    <property type="entry name" value="RNA-bd_AU-1/RNase_E/G"/>
</dbReference>
<keyword evidence="3" id="KW-0479">Metal-binding</keyword>
<feature type="domain" description="RNA-binding protein AU-1/Ribonuclease E/G" evidence="9">
    <location>
        <begin position="158"/>
        <end position="289"/>
    </location>
</feature>
<evidence type="ECO:0000256" key="7">
    <source>
        <dbReference type="ARBA" id="ARBA00022884"/>
    </source>
</evidence>
<comment type="caution">
    <text evidence="10">The sequence shown here is derived from an EMBL/GenBank/DDBJ whole genome shotgun (WGS) entry which is preliminary data.</text>
</comment>
<dbReference type="PANTHER" id="PTHR30001:SF1">
    <property type="entry name" value="RIBONUCLEASE E_G-LIKE PROTEIN, CHLOROPLASTIC"/>
    <property type="match status" value="1"/>
</dbReference>
<keyword evidence="4" id="KW-0255">Endonuclease</keyword>
<dbReference type="PANTHER" id="PTHR30001">
    <property type="entry name" value="RIBONUCLEASE"/>
    <property type="match status" value="1"/>
</dbReference>
<dbReference type="Proteomes" id="UP001589865">
    <property type="component" value="Unassembled WGS sequence"/>
</dbReference>
<keyword evidence="5" id="KW-0378">Hydrolase</keyword>
<evidence type="ECO:0000256" key="2">
    <source>
        <dbReference type="ARBA" id="ARBA00022722"/>
    </source>
</evidence>
<evidence type="ECO:0000313" key="11">
    <source>
        <dbReference type="Proteomes" id="UP001589865"/>
    </source>
</evidence>
<dbReference type="Pfam" id="PF10150">
    <property type="entry name" value="RNase_E_G"/>
    <property type="match status" value="1"/>
</dbReference>
<dbReference type="EMBL" id="JBHLUN010000010">
    <property type="protein sequence ID" value="MFC0409806.1"/>
    <property type="molecule type" value="Genomic_DNA"/>
</dbReference>
<accession>A0ABV6JVP3</accession>
<evidence type="ECO:0000256" key="4">
    <source>
        <dbReference type="ARBA" id="ARBA00022759"/>
    </source>
</evidence>
<evidence type="ECO:0000256" key="6">
    <source>
        <dbReference type="ARBA" id="ARBA00022842"/>
    </source>
</evidence>
<evidence type="ECO:0000313" key="10">
    <source>
        <dbReference type="EMBL" id="MFC0409806.1"/>
    </source>
</evidence>
<keyword evidence="2" id="KW-0540">Nuclease</keyword>
<evidence type="ECO:0000256" key="5">
    <source>
        <dbReference type="ARBA" id="ARBA00022801"/>
    </source>
</evidence>
<keyword evidence="11" id="KW-1185">Reference proteome</keyword>
<comment type="cofactor">
    <cofactor evidence="1">
        <name>Mg(2+)</name>
        <dbReference type="ChEBI" id="CHEBI:18420"/>
    </cofactor>
</comment>
<keyword evidence="7" id="KW-0694">RNA-binding</keyword>
<evidence type="ECO:0000256" key="8">
    <source>
        <dbReference type="SAM" id="MobiDB-lite"/>
    </source>
</evidence>
<dbReference type="RefSeq" id="WP_377045549.1">
    <property type="nucleotide sequence ID" value="NZ_JBHLUN010000010.1"/>
</dbReference>
<organism evidence="10 11">
    <name type="scientific">Roseomonas elaeocarpi</name>
    <dbReference type="NCBI Taxonomy" id="907779"/>
    <lineage>
        <taxon>Bacteria</taxon>
        <taxon>Pseudomonadati</taxon>
        <taxon>Pseudomonadota</taxon>
        <taxon>Alphaproteobacteria</taxon>
        <taxon>Acetobacterales</taxon>
        <taxon>Roseomonadaceae</taxon>
        <taxon>Roseomonas</taxon>
    </lineage>
</organism>